<evidence type="ECO:0000313" key="13">
    <source>
        <dbReference type="Proteomes" id="UP000002037"/>
    </source>
</evidence>
<evidence type="ECO:0000256" key="2">
    <source>
        <dbReference type="ARBA" id="ARBA00008773"/>
    </source>
</evidence>
<accession>C5MF16</accession>
<organism evidence="12 13">
    <name type="scientific">Candida tropicalis (strain ATCC MYA-3404 / T1)</name>
    <name type="common">Yeast</name>
    <dbReference type="NCBI Taxonomy" id="294747"/>
    <lineage>
        <taxon>Eukaryota</taxon>
        <taxon>Fungi</taxon>
        <taxon>Dikarya</taxon>
        <taxon>Ascomycota</taxon>
        <taxon>Saccharomycotina</taxon>
        <taxon>Pichiomycetes</taxon>
        <taxon>Debaryomycetaceae</taxon>
        <taxon>Candida/Lodderomyces clade</taxon>
        <taxon>Candida</taxon>
    </lineage>
</organism>
<name>C5MF16_CANTT</name>
<dbReference type="GO" id="GO:0009986">
    <property type="term" value="C:cell surface"/>
    <property type="evidence" value="ECO:0007669"/>
    <property type="project" value="TreeGrafter"/>
</dbReference>
<dbReference type="KEGG" id="ctp:CTRG_04659"/>
<dbReference type="EMBL" id="GG692400">
    <property type="protein sequence ID" value="EER31876.1"/>
    <property type="molecule type" value="Genomic_DNA"/>
</dbReference>
<evidence type="ECO:0000256" key="6">
    <source>
        <dbReference type="ARBA" id="ARBA00022801"/>
    </source>
</evidence>
<dbReference type="Proteomes" id="UP000002037">
    <property type="component" value="Unassembled WGS sequence"/>
</dbReference>
<dbReference type="InterPro" id="IPR000490">
    <property type="entry name" value="Glyco_hydro_17"/>
</dbReference>
<dbReference type="GO" id="GO:0042973">
    <property type="term" value="F:glucan endo-1,3-beta-D-glucosidase activity"/>
    <property type="evidence" value="ECO:0007669"/>
    <property type="project" value="TreeGrafter"/>
</dbReference>
<evidence type="ECO:0000256" key="11">
    <source>
        <dbReference type="RuleBase" id="RU004336"/>
    </source>
</evidence>
<dbReference type="InterPro" id="IPR050732">
    <property type="entry name" value="Beta-glucan_modifiers"/>
</dbReference>
<dbReference type="GO" id="GO:0009277">
    <property type="term" value="C:fungal-type cell wall"/>
    <property type="evidence" value="ECO:0007669"/>
    <property type="project" value="UniProtKB-ARBA"/>
</dbReference>
<dbReference type="GO" id="GO:0071555">
    <property type="term" value="P:cell wall organization"/>
    <property type="evidence" value="ECO:0007669"/>
    <property type="project" value="UniProtKB-KW"/>
</dbReference>
<keyword evidence="13" id="KW-1185">Reference proteome</keyword>
<dbReference type="RefSeq" id="XP_002550361.1">
    <property type="nucleotide sequence ID" value="XM_002550315.1"/>
</dbReference>
<evidence type="ECO:0000313" key="12">
    <source>
        <dbReference type="EMBL" id="EER31876.1"/>
    </source>
</evidence>
<evidence type="ECO:0000256" key="5">
    <source>
        <dbReference type="ARBA" id="ARBA00022729"/>
    </source>
</evidence>
<dbReference type="AlphaFoldDB" id="C5MF16"/>
<protein>
    <recommendedName>
        <fullName evidence="14">Cell surface mannoprotein MP65</fullName>
    </recommendedName>
</protein>
<dbReference type="Pfam" id="PF00332">
    <property type="entry name" value="Glyco_hydro_17"/>
    <property type="match status" value="1"/>
</dbReference>
<comment type="subcellular location">
    <subcellularLocation>
        <location evidence="1">Secreted</location>
        <location evidence="1">Cell wall</location>
    </subcellularLocation>
</comment>
<keyword evidence="7" id="KW-0325">Glycoprotein</keyword>
<evidence type="ECO:0000256" key="7">
    <source>
        <dbReference type="ARBA" id="ARBA00023180"/>
    </source>
</evidence>
<evidence type="ECO:0000256" key="9">
    <source>
        <dbReference type="ARBA" id="ARBA00023316"/>
    </source>
</evidence>
<keyword evidence="6 11" id="KW-0378">Hydrolase</keyword>
<dbReference type="STRING" id="294747.C5MF16"/>
<evidence type="ECO:0000256" key="1">
    <source>
        <dbReference type="ARBA" id="ARBA00004191"/>
    </source>
</evidence>
<keyword evidence="8 11" id="KW-0326">Glycosidase</keyword>
<evidence type="ECO:0000256" key="4">
    <source>
        <dbReference type="ARBA" id="ARBA00022525"/>
    </source>
</evidence>
<keyword evidence="4" id="KW-0964">Secreted</keyword>
<evidence type="ECO:0008006" key="14">
    <source>
        <dbReference type="Google" id="ProtNLM"/>
    </source>
</evidence>
<proteinExistence type="inferred from homology"/>
<dbReference type="HOGENOM" id="CLU_027285_0_0_1"/>
<dbReference type="FunFam" id="3.20.20.80:FF:000111">
    <property type="entry name" value="Soluble cell wall protein"/>
    <property type="match status" value="1"/>
</dbReference>
<dbReference type="GO" id="GO:0005576">
    <property type="term" value="C:extracellular region"/>
    <property type="evidence" value="ECO:0007669"/>
    <property type="project" value="UniProtKB-ARBA"/>
</dbReference>
<dbReference type="Gene3D" id="3.20.20.80">
    <property type="entry name" value="Glycosidases"/>
    <property type="match status" value="1"/>
</dbReference>
<evidence type="ECO:0000256" key="8">
    <source>
        <dbReference type="ARBA" id="ARBA00023295"/>
    </source>
</evidence>
<evidence type="ECO:0000256" key="10">
    <source>
        <dbReference type="RuleBase" id="RU004335"/>
    </source>
</evidence>
<keyword evidence="3" id="KW-0134">Cell wall</keyword>
<dbReference type="PANTHER" id="PTHR16631">
    <property type="entry name" value="GLUCAN 1,3-BETA-GLUCOSIDASE"/>
    <property type="match status" value="1"/>
</dbReference>
<dbReference type="GeneID" id="8296606"/>
<dbReference type="GO" id="GO:0005975">
    <property type="term" value="P:carbohydrate metabolic process"/>
    <property type="evidence" value="ECO:0007669"/>
    <property type="project" value="InterPro"/>
</dbReference>
<comment type="similarity">
    <text evidence="2 10">Belongs to the glycosyl hydrolase 17 family.</text>
</comment>
<dbReference type="OrthoDB" id="941679at2759"/>
<reference evidence="12 13" key="1">
    <citation type="journal article" date="2009" name="Nature">
        <title>Evolution of pathogenicity and sexual reproduction in eight Candida genomes.</title>
        <authorList>
            <person name="Butler G."/>
            <person name="Rasmussen M.D."/>
            <person name="Lin M.F."/>
            <person name="Santos M.A."/>
            <person name="Sakthikumar S."/>
            <person name="Munro C.A."/>
            <person name="Rheinbay E."/>
            <person name="Grabherr M."/>
            <person name="Forche A."/>
            <person name="Reedy J.L."/>
            <person name="Agrafioti I."/>
            <person name="Arnaud M.B."/>
            <person name="Bates S."/>
            <person name="Brown A.J."/>
            <person name="Brunke S."/>
            <person name="Costanzo M.C."/>
            <person name="Fitzpatrick D.A."/>
            <person name="de Groot P.W."/>
            <person name="Harris D."/>
            <person name="Hoyer L.L."/>
            <person name="Hube B."/>
            <person name="Klis F.M."/>
            <person name="Kodira C."/>
            <person name="Lennard N."/>
            <person name="Logue M.E."/>
            <person name="Martin R."/>
            <person name="Neiman A.M."/>
            <person name="Nikolaou E."/>
            <person name="Quail M.A."/>
            <person name="Quinn J."/>
            <person name="Santos M.C."/>
            <person name="Schmitzberger F.F."/>
            <person name="Sherlock G."/>
            <person name="Shah P."/>
            <person name="Silverstein K.A."/>
            <person name="Skrzypek M.S."/>
            <person name="Soll D."/>
            <person name="Staggs R."/>
            <person name="Stansfield I."/>
            <person name="Stumpf M.P."/>
            <person name="Sudbery P.E."/>
            <person name="Srikantha T."/>
            <person name="Zeng Q."/>
            <person name="Berman J."/>
            <person name="Berriman M."/>
            <person name="Heitman J."/>
            <person name="Gow N.A."/>
            <person name="Lorenz M.C."/>
            <person name="Birren B.W."/>
            <person name="Kellis M."/>
            <person name="Cuomo C.A."/>
        </authorList>
    </citation>
    <scope>NUCLEOTIDE SEQUENCE [LARGE SCALE GENOMIC DNA]</scope>
    <source>
        <strain evidence="13">ATCC MYA-3404 / T1</strain>
    </source>
</reference>
<dbReference type="InterPro" id="IPR017853">
    <property type="entry name" value="GH"/>
</dbReference>
<evidence type="ECO:0000256" key="3">
    <source>
        <dbReference type="ARBA" id="ARBA00022512"/>
    </source>
</evidence>
<dbReference type="SUPFAM" id="SSF51445">
    <property type="entry name" value="(Trans)glycosidases"/>
    <property type="match status" value="1"/>
</dbReference>
<dbReference type="eggNOG" id="ENOG502QUSB">
    <property type="taxonomic scope" value="Eukaryota"/>
</dbReference>
<gene>
    <name evidence="12" type="ORF">CTRG_04659</name>
</gene>
<dbReference type="PANTHER" id="PTHR16631:SF14">
    <property type="entry name" value="FAMILY 17 GLUCOSIDASE SCW10-RELATED"/>
    <property type="match status" value="1"/>
</dbReference>
<sequence>MAAMGSNQKIYLGVWNIASPDGELQDIVNAVKSNSRGWDAVHTIAIGNERVNAGEATVAQVQAAVDTSREYLNSNGYTGPIVTVDTLVAYVANPQLCEMSDYLAVNCHPYWDGGVSPGDSGPWLQQQISHLQSVCGTSKEVLITESGWPTQGQAYGSCVPSVENQVEAVSSIVSSLADKVIMFTMYNDYWKFSIGGAGPYGVEYYWGLYGNSPE</sequence>
<dbReference type="VEuPathDB" id="FungiDB:CTRG_04659"/>
<keyword evidence="9" id="KW-0961">Cell wall biogenesis/degradation</keyword>
<keyword evidence="5" id="KW-0732">Signal</keyword>
<dbReference type="PROSITE" id="PS00587">
    <property type="entry name" value="GLYCOSYL_HYDROL_F17"/>
    <property type="match status" value="1"/>
</dbReference>